<gene>
    <name evidence="7" type="ORF">PNOK_0935600</name>
</gene>
<dbReference type="OrthoDB" id="1707486at2759"/>
<evidence type="ECO:0000313" key="7">
    <source>
        <dbReference type="EMBL" id="PAV14803.1"/>
    </source>
</evidence>
<dbReference type="Pfam" id="PF00808">
    <property type="entry name" value="CBFD_NFYB_HMF"/>
    <property type="match status" value="1"/>
</dbReference>
<dbReference type="InterPro" id="IPR009072">
    <property type="entry name" value="Histone-fold"/>
</dbReference>
<dbReference type="InterPro" id="IPR051377">
    <property type="entry name" value="DNA_Pol-Epsilon_Subunit"/>
</dbReference>
<dbReference type="CDD" id="cd22928">
    <property type="entry name" value="HFD_POLE3_DPB4"/>
    <property type="match status" value="1"/>
</dbReference>
<dbReference type="GO" id="GO:0031507">
    <property type="term" value="P:heterochromatin formation"/>
    <property type="evidence" value="ECO:0007669"/>
    <property type="project" value="TreeGrafter"/>
</dbReference>
<feature type="region of interest" description="Disordered" evidence="5">
    <location>
        <begin position="130"/>
        <end position="265"/>
    </location>
</feature>
<organism evidence="7 8">
    <name type="scientific">Pyrrhoderma noxium</name>
    <dbReference type="NCBI Taxonomy" id="2282107"/>
    <lineage>
        <taxon>Eukaryota</taxon>
        <taxon>Fungi</taxon>
        <taxon>Dikarya</taxon>
        <taxon>Basidiomycota</taxon>
        <taxon>Agaricomycotina</taxon>
        <taxon>Agaricomycetes</taxon>
        <taxon>Hymenochaetales</taxon>
        <taxon>Hymenochaetaceae</taxon>
        <taxon>Pyrrhoderma</taxon>
    </lineage>
</organism>
<evidence type="ECO:0000256" key="4">
    <source>
        <dbReference type="ARBA" id="ARBA00042096"/>
    </source>
</evidence>
<evidence type="ECO:0000256" key="5">
    <source>
        <dbReference type="SAM" id="MobiDB-lite"/>
    </source>
</evidence>
<comment type="subcellular location">
    <subcellularLocation>
        <location evidence="1">Nucleus</location>
    </subcellularLocation>
</comment>
<dbReference type="SUPFAM" id="SSF47113">
    <property type="entry name" value="Histone-fold"/>
    <property type="match status" value="1"/>
</dbReference>
<comment type="caution">
    <text evidence="7">The sequence shown here is derived from an EMBL/GenBank/DDBJ whole genome shotgun (WGS) entry which is preliminary data.</text>
</comment>
<accession>A0A286U5F0</accession>
<feature type="compositionally biased region" description="Polar residues" evidence="5">
    <location>
        <begin position="149"/>
        <end position="158"/>
    </location>
</feature>
<dbReference type="PANTHER" id="PTHR46172">
    <property type="entry name" value="DNA POLYMERASE EPSILON SUBUNIT 3"/>
    <property type="match status" value="1"/>
</dbReference>
<dbReference type="GO" id="GO:0006272">
    <property type="term" value="P:leading strand elongation"/>
    <property type="evidence" value="ECO:0007669"/>
    <property type="project" value="TreeGrafter"/>
</dbReference>
<dbReference type="EMBL" id="NBII01000011">
    <property type="protein sequence ID" value="PAV14803.1"/>
    <property type="molecule type" value="Genomic_DNA"/>
</dbReference>
<evidence type="ECO:0000256" key="3">
    <source>
        <dbReference type="ARBA" id="ARBA00039775"/>
    </source>
</evidence>
<dbReference type="FunCoup" id="A0A286U5F0">
    <property type="interactions" value="70"/>
</dbReference>
<keyword evidence="2" id="KW-0539">Nucleus</keyword>
<dbReference type="GO" id="GO:0046982">
    <property type="term" value="F:protein heterodimerization activity"/>
    <property type="evidence" value="ECO:0007669"/>
    <property type="project" value="InterPro"/>
</dbReference>
<feature type="domain" description="Transcription factor CBF/NF-Y/archaeal histone" evidence="6">
    <location>
        <begin position="44"/>
        <end position="107"/>
    </location>
</feature>
<dbReference type="GO" id="GO:0031490">
    <property type="term" value="F:chromatin DNA binding"/>
    <property type="evidence" value="ECO:0007669"/>
    <property type="project" value="TreeGrafter"/>
</dbReference>
<dbReference type="STRING" id="2282107.A0A286U5F0"/>
<name>A0A286U5F0_9AGAM</name>
<proteinExistence type="predicted"/>
<feature type="compositionally biased region" description="Low complexity" evidence="5">
    <location>
        <begin position="138"/>
        <end position="148"/>
    </location>
</feature>
<dbReference type="InParanoid" id="A0A286U5F0"/>
<evidence type="ECO:0000256" key="1">
    <source>
        <dbReference type="ARBA" id="ARBA00004123"/>
    </source>
</evidence>
<dbReference type="GO" id="GO:0008623">
    <property type="term" value="C:CHRAC"/>
    <property type="evidence" value="ECO:0007669"/>
    <property type="project" value="TreeGrafter"/>
</dbReference>
<feature type="compositionally biased region" description="Acidic residues" evidence="5">
    <location>
        <begin position="202"/>
        <end position="247"/>
    </location>
</feature>
<dbReference type="Proteomes" id="UP000217199">
    <property type="component" value="Unassembled WGS sequence"/>
</dbReference>
<sequence>MARKEAVSANAAPPTASAATSASAKDAQTQQAPSASDGIDNYDLPKALVTRIAKSSIPESSKLQKDTVTALVKGSTVFINFLAATAHDIASSRQHKSVSASDVLKALETIQFGDMVDPLQHELNVYRENIKSGKKRTTTTTTGTNGNNISASKNNLSGIKSKGKERAPSALSNSVSAADIDANNASGGISGEGMEVDVAANEAEEEEDELDDEPQEDVDEADENEEEEEEETEEIIDQMAIDDEQERDDIRASALKGGATEYKGK</sequence>
<feature type="compositionally biased region" description="Low complexity" evidence="5">
    <location>
        <begin position="7"/>
        <end position="32"/>
    </location>
</feature>
<dbReference type="AlphaFoldDB" id="A0A286U5F0"/>
<dbReference type="GO" id="GO:0006974">
    <property type="term" value="P:DNA damage response"/>
    <property type="evidence" value="ECO:0007669"/>
    <property type="project" value="TreeGrafter"/>
</dbReference>
<evidence type="ECO:0000313" key="8">
    <source>
        <dbReference type="Proteomes" id="UP000217199"/>
    </source>
</evidence>
<dbReference type="GO" id="GO:0008622">
    <property type="term" value="C:epsilon DNA polymerase complex"/>
    <property type="evidence" value="ECO:0007669"/>
    <property type="project" value="TreeGrafter"/>
</dbReference>
<reference evidence="7 8" key="1">
    <citation type="journal article" date="2017" name="Mol. Ecol.">
        <title>Comparative and population genomic landscape of Phellinus noxius: A hypervariable fungus causing root rot in trees.</title>
        <authorList>
            <person name="Chung C.L."/>
            <person name="Lee T.J."/>
            <person name="Akiba M."/>
            <person name="Lee H.H."/>
            <person name="Kuo T.H."/>
            <person name="Liu D."/>
            <person name="Ke H.M."/>
            <person name="Yokoi T."/>
            <person name="Roa M.B."/>
            <person name="Lu M.J."/>
            <person name="Chang Y.Y."/>
            <person name="Ann P.J."/>
            <person name="Tsai J.N."/>
            <person name="Chen C.Y."/>
            <person name="Tzean S.S."/>
            <person name="Ota Y."/>
            <person name="Hattori T."/>
            <person name="Sahashi N."/>
            <person name="Liou R.F."/>
            <person name="Kikuchi T."/>
            <person name="Tsai I.J."/>
        </authorList>
    </citation>
    <scope>NUCLEOTIDE SEQUENCE [LARGE SCALE GENOMIC DNA]</scope>
    <source>
        <strain evidence="7 8">FFPRI411160</strain>
    </source>
</reference>
<protein>
    <recommendedName>
        <fullName evidence="3">DNA polymerase epsilon subunit D</fullName>
    </recommendedName>
    <alternativeName>
        <fullName evidence="4">DNA polymerase II subunit D</fullName>
    </alternativeName>
</protein>
<evidence type="ECO:0000256" key="2">
    <source>
        <dbReference type="ARBA" id="ARBA00023242"/>
    </source>
</evidence>
<dbReference type="PANTHER" id="PTHR46172:SF1">
    <property type="entry name" value="DNA POLYMERASE EPSILON SUBUNIT 3"/>
    <property type="match status" value="1"/>
</dbReference>
<keyword evidence="8" id="KW-1185">Reference proteome</keyword>
<feature type="region of interest" description="Disordered" evidence="5">
    <location>
        <begin position="1"/>
        <end position="40"/>
    </location>
</feature>
<dbReference type="Gene3D" id="1.10.20.10">
    <property type="entry name" value="Histone, subunit A"/>
    <property type="match status" value="1"/>
</dbReference>
<dbReference type="InterPro" id="IPR003958">
    <property type="entry name" value="CBFA_NFYB_domain"/>
</dbReference>
<evidence type="ECO:0000259" key="6">
    <source>
        <dbReference type="Pfam" id="PF00808"/>
    </source>
</evidence>